<reference evidence="5 6" key="1">
    <citation type="submission" date="2015-02" db="EMBL/GenBank/DDBJ databases">
        <title>Nostoc linckia genome annotation.</title>
        <authorList>
            <person name="Zhou Z."/>
        </authorList>
    </citation>
    <scope>NUCLEOTIDE SEQUENCE [LARGE SCALE GENOMIC DNA]</scope>
    <source>
        <strain evidence="6">z8</strain>
    </source>
</reference>
<evidence type="ECO:0000313" key="5">
    <source>
        <dbReference type="EMBL" id="PHK06319.1"/>
    </source>
</evidence>
<evidence type="ECO:0000256" key="3">
    <source>
        <dbReference type="RuleBase" id="RU000507"/>
    </source>
</evidence>
<gene>
    <name evidence="5" type="ORF">VF08_04585</name>
</gene>
<dbReference type="EMBL" id="LAHD01000008">
    <property type="protein sequence ID" value="PHK06319.1"/>
    <property type="molecule type" value="Genomic_DNA"/>
</dbReference>
<dbReference type="AlphaFoldDB" id="A0A9Q6EN50"/>
<dbReference type="Pfam" id="PF00581">
    <property type="entry name" value="Rhodanese"/>
    <property type="match status" value="2"/>
</dbReference>
<dbReference type="PROSITE" id="PS50206">
    <property type="entry name" value="RHODANESE_3"/>
    <property type="match status" value="2"/>
</dbReference>
<keyword evidence="1" id="KW-0677">Repeat</keyword>
<dbReference type="PANTHER" id="PTHR43855:SF1">
    <property type="entry name" value="THIOSULFATE SULFURTRANSFERASE"/>
    <property type="match status" value="1"/>
</dbReference>
<dbReference type="CDD" id="cd01448">
    <property type="entry name" value="TST_Repeat_1"/>
    <property type="match status" value="1"/>
</dbReference>
<dbReference type="SMART" id="SM00450">
    <property type="entry name" value="RHOD"/>
    <property type="match status" value="2"/>
</dbReference>
<evidence type="ECO:0000259" key="4">
    <source>
        <dbReference type="PROSITE" id="PS50206"/>
    </source>
</evidence>
<keyword evidence="3" id="KW-0808">Transferase</keyword>
<proteinExistence type="predicted"/>
<dbReference type="InterPro" id="IPR036873">
    <property type="entry name" value="Rhodanese-like_dom_sf"/>
</dbReference>
<comment type="catalytic activity">
    <reaction evidence="2">
        <text>thiosulfate + hydrogen cyanide = thiocyanate + sulfite + 2 H(+)</text>
        <dbReference type="Rhea" id="RHEA:16881"/>
        <dbReference type="ChEBI" id="CHEBI:15378"/>
        <dbReference type="ChEBI" id="CHEBI:17359"/>
        <dbReference type="ChEBI" id="CHEBI:18022"/>
        <dbReference type="ChEBI" id="CHEBI:18407"/>
        <dbReference type="ChEBI" id="CHEBI:33542"/>
        <dbReference type="EC" id="2.8.1.1"/>
    </reaction>
</comment>
<dbReference type="SUPFAM" id="SSF52821">
    <property type="entry name" value="Rhodanese/Cell cycle control phosphatase"/>
    <property type="match status" value="2"/>
</dbReference>
<dbReference type="InterPro" id="IPR051126">
    <property type="entry name" value="Thiosulfate_sulfurtransferase"/>
</dbReference>
<evidence type="ECO:0000256" key="2">
    <source>
        <dbReference type="ARBA" id="ARBA00047549"/>
    </source>
</evidence>
<feature type="domain" description="Rhodanese" evidence="4">
    <location>
        <begin position="160"/>
        <end position="278"/>
    </location>
</feature>
<evidence type="ECO:0000313" key="6">
    <source>
        <dbReference type="Proteomes" id="UP000222310"/>
    </source>
</evidence>
<organism evidence="5 6">
    <name type="scientific">Nostoc linckia z8</name>
    <dbReference type="NCBI Taxonomy" id="1628746"/>
    <lineage>
        <taxon>Bacteria</taxon>
        <taxon>Bacillati</taxon>
        <taxon>Cyanobacteriota</taxon>
        <taxon>Cyanophyceae</taxon>
        <taxon>Nostocales</taxon>
        <taxon>Nostocaceae</taxon>
        <taxon>Nostoc</taxon>
    </lineage>
</organism>
<name>A0A9Q6EN50_NOSLI</name>
<comment type="caution">
    <text evidence="5">The sequence shown here is derived from an EMBL/GenBank/DDBJ whole genome shotgun (WGS) entry which is preliminary data.</text>
</comment>
<dbReference type="InterPro" id="IPR001307">
    <property type="entry name" value="Thiosulphate_STrfase_CS"/>
</dbReference>
<evidence type="ECO:0000256" key="1">
    <source>
        <dbReference type="ARBA" id="ARBA00022737"/>
    </source>
</evidence>
<feature type="domain" description="Rhodanese" evidence="4">
    <location>
        <begin position="23"/>
        <end position="129"/>
    </location>
</feature>
<dbReference type="Proteomes" id="UP000222310">
    <property type="component" value="Unassembled WGS sequence"/>
</dbReference>
<sequence>MNMSQHTHSNVLVDTQFVFEHLNHPNIRLIQADMNPETYNTGHIPGAVFWNITTDLLLPDYRINFDSVAWQKLLENSGITNQTTVITYGDFAATGAWLFWLFKVFGHNDVRVLNGGYQKWLSEDRPVAVDSQAIPPTEYQLQTPDANLRAFFDDVQQSIGKTDAILVDVRTPQEYSGEWFFMQPPQGTERAGHIPGAVSMYYELALNEDGTFKSVEELQTLYTSKNITADKQVITYCTVGGRSAHTWFVLKYLLGYTKVRNYDGSWNEWSRIPNIAIE</sequence>
<dbReference type="PANTHER" id="PTHR43855">
    <property type="entry name" value="THIOSULFATE SULFURTRANSFERASE"/>
    <property type="match status" value="1"/>
</dbReference>
<dbReference type="GO" id="GO:0004792">
    <property type="term" value="F:thiosulfate-cyanide sulfurtransferase activity"/>
    <property type="evidence" value="ECO:0007669"/>
    <property type="project" value="UniProtKB-EC"/>
</dbReference>
<dbReference type="Gene3D" id="3.40.250.10">
    <property type="entry name" value="Rhodanese-like domain"/>
    <property type="match status" value="2"/>
</dbReference>
<accession>A0A9Q6EN50</accession>
<dbReference type="PROSITE" id="PS00683">
    <property type="entry name" value="RHODANESE_2"/>
    <property type="match status" value="1"/>
</dbReference>
<protein>
    <recommendedName>
        <fullName evidence="3">Sulfurtransferase</fullName>
    </recommendedName>
</protein>
<dbReference type="CDD" id="cd01449">
    <property type="entry name" value="TST_Repeat_2"/>
    <property type="match status" value="1"/>
</dbReference>
<dbReference type="InterPro" id="IPR001763">
    <property type="entry name" value="Rhodanese-like_dom"/>
</dbReference>